<gene>
    <name evidence="1" type="ORF">IV74_GL002266</name>
</gene>
<dbReference type="eggNOG" id="ENOG50336SB">
    <property type="taxonomic scope" value="Bacteria"/>
</dbReference>
<name>A0A0R2HPX2_CARDV</name>
<comment type="caution">
    <text evidence="1">The sequence shown here is derived from an EMBL/GenBank/DDBJ whole genome shotgun (WGS) entry which is preliminary data.</text>
</comment>
<dbReference type="RefSeq" id="WP_034573432.1">
    <property type="nucleotide sequence ID" value="NZ_JQBS01000035.1"/>
</dbReference>
<dbReference type="Proteomes" id="UP000051658">
    <property type="component" value="Unassembled WGS sequence"/>
</dbReference>
<dbReference type="PATRIC" id="fig|1449336.4.peg.2304"/>
<evidence type="ECO:0000313" key="1">
    <source>
        <dbReference type="EMBL" id="KRN54680.1"/>
    </source>
</evidence>
<dbReference type="GeneID" id="89589256"/>
<accession>A0A0R2HPX2</accession>
<dbReference type="InterPro" id="IPR025716">
    <property type="entry name" value="Post-transcriptional_regulator"/>
</dbReference>
<dbReference type="Pfam" id="PF13797">
    <property type="entry name" value="Post_transc_reg"/>
    <property type="match status" value="1"/>
</dbReference>
<evidence type="ECO:0000313" key="2">
    <source>
        <dbReference type="Proteomes" id="UP000051658"/>
    </source>
</evidence>
<dbReference type="AlphaFoldDB" id="A0A0R2HPX2"/>
<proteinExistence type="predicted"/>
<keyword evidence="2" id="KW-1185">Reference proteome</keyword>
<protein>
    <recommendedName>
        <fullName evidence="3">Post-transcriptional regulator</fullName>
    </recommendedName>
</protein>
<sequence length="91" mass="11181">MDSFVEYERYTPWLSLKIKEFHKLGYSQINEEDLWRYLTRFSWKRKTPEHYYQQISQICKLSPNDYLDFASLEAQIYKVDSLDLMEIDDLL</sequence>
<dbReference type="EMBL" id="JQBS01000035">
    <property type="protein sequence ID" value="KRN54680.1"/>
    <property type="molecule type" value="Genomic_DNA"/>
</dbReference>
<organism evidence="1 2">
    <name type="scientific">Carnobacterium divergens DSM 20623</name>
    <dbReference type="NCBI Taxonomy" id="1449336"/>
    <lineage>
        <taxon>Bacteria</taxon>
        <taxon>Bacillati</taxon>
        <taxon>Bacillota</taxon>
        <taxon>Bacilli</taxon>
        <taxon>Lactobacillales</taxon>
        <taxon>Carnobacteriaceae</taxon>
        <taxon>Carnobacterium</taxon>
    </lineage>
</organism>
<evidence type="ECO:0008006" key="3">
    <source>
        <dbReference type="Google" id="ProtNLM"/>
    </source>
</evidence>
<reference evidence="1 2" key="1">
    <citation type="journal article" date="2015" name="Genome Announc.">
        <title>Expanding the biotechnology potential of lactobacilli through comparative genomics of 213 strains and associated genera.</title>
        <authorList>
            <person name="Sun Z."/>
            <person name="Harris H.M."/>
            <person name="McCann A."/>
            <person name="Guo C."/>
            <person name="Argimon S."/>
            <person name="Zhang W."/>
            <person name="Yang X."/>
            <person name="Jeffery I.B."/>
            <person name="Cooney J.C."/>
            <person name="Kagawa T.F."/>
            <person name="Liu W."/>
            <person name="Song Y."/>
            <person name="Salvetti E."/>
            <person name="Wrobel A."/>
            <person name="Rasinkangas P."/>
            <person name="Parkhill J."/>
            <person name="Rea M.C."/>
            <person name="O'Sullivan O."/>
            <person name="Ritari J."/>
            <person name="Douillard F.P."/>
            <person name="Paul Ross R."/>
            <person name="Yang R."/>
            <person name="Briner A.E."/>
            <person name="Felis G.E."/>
            <person name="de Vos W.M."/>
            <person name="Barrangou R."/>
            <person name="Klaenhammer T.R."/>
            <person name="Caufield P.W."/>
            <person name="Cui Y."/>
            <person name="Zhang H."/>
            <person name="O'Toole P.W."/>
        </authorList>
    </citation>
    <scope>NUCLEOTIDE SEQUENCE [LARGE SCALE GENOMIC DNA]</scope>
    <source>
        <strain evidence="1 2">DSM 20623</strain>
    </source>
</reference>